<keyword evidence="3 5" id="KW-0347">Helicase</keyword>
<reference evidence="7" key="1">
    <citation type="journal article" date="2021" name="Environ. Microbiol.">
        <title>Cryptic niche differentiation of novel sediment ecotypes of Rugeria pomeroyi correlates with nitrate respiration.</title>
        <authorList>
            <person name="Lin X."/>
            <person name="McNichol J."/>
            <person name="Chu X."/>
            <person name="Qian Y."/>
            <person name="Luo H."/>
        </authorList>
    </citation>
    <scope>NUCLEOTIDE SEQUENCE</scope>
    <source>
        <strain evidence="7">SZCCDBB064</strain>
    </source>
</reference>
<gene>
    <name evidence="7" type="ORF">KBY27_17395</name>
</gene>
<dbReference type="PROSITE" id="PS51198">
    <property type="entry name" value="UVRD_HELICASE_ATP_BIND"/>
    <property type="match status" value="1"/>
</dbReference>
<dbReference type="GO" id="GO:0003677">
    <property type="term" value="F:DNA binding"/>
    <property type="evidence" value="ECO:0007669"/>
    <property type="project" value="InterPro"/>
</dbReference>
<dbReference type="EMBL" id="JAGQAF010000011">
    <property type="protein sequence ID" value="MCE8539234.1"/>
    <property type="molecule type" value="Genomic_DNA"/>
</dbReference>
<organism evidence="7 8">
    <name type="scientific">Ruegeria pomeroyi</name>
    <dbReference type="NCBI Taxonomy" id="89184"/>
    <lineage>
        <taxon>Bacteria</taxon>
        <taxon>Pseudomonadati</taxon>
        <taxon>Pseudomonadota</taxon>
        <taxon>Alphaproteobacteria</taxon>
        <taxon>Rhodobacterales</taxon>
        <taxon>Roseobacteraceae</taxon>
        <taxon>Ruegeria</taxon>
    </lineage>
</organism>
<dbReference type="GO" id="GO:0005829">
    <property type="term" value="C:cytosol"/>
    <property type="evidence" value="ECO:0007669"/>
    <property type="project" value="TreeGrafter"/>
</dbReference>
<dbReference type="GO" id="GO:0005524">
    <property type="term" value="F:ATP binding"/>
    <property type="evidence" value="ECO:0007669"/>
    <property type="project" value="UniProtKB-UniRule"/>
</dbReference>
<keyword evidence="2 5" id="KW-0378">Hydrolase</keyword>
<dbReference type="GO" id="GO:0016787">
    <property type="term" value="F:hydrolase activity"/>
    <property type="evidence" value="ECO:0007669"/>
    <property type="project" value="UniProtKB-UniRule"/>
</dbReference>
<evidence type="ECO:0000313" key="8">
    <source>
        <dbReference type="Proteomes" id="UP000813672"/>
    </source>
</evidence>
<dbReference type="SUPFAM" id="SSF52540">
    <property type="entry name" value="P-loop containing nucleoside triphosphate hydrolases"/>
    <property type="match status" value="1"/>
</dbReference>
<sequence>MSKKLEPTVADLEIQDCIRAEKSFAVVAGAGSGKTTSLVMALDFVRDEFGRKLRRDGQKVVCITYTNRAVEVISTRLRFDDLFLVSTIHGFLWGEVKGFQADIREILRAIIIPQHIEKAKEKDTGKDTKSARDARAKVARLEAELEALDAVERFDYDDQAISRYDLGQLNHDDVIAVAANMIVERPRLRKILGFKYPYIFVDEAQDTFPSVVEAINLICADQGLPVAGYFGDPMQQIYDKRAGSFASEDTLEVINKVENYRCSKAVIALLNKLRDDVQQVPAGPNQEVEGSVQLMLVNAETPEAPRGRYSPEQLERAAARFQEALANWGWEDNHEAKRLFLVRQMIARRLGFFELNKQFTGVYASSKAQDEYENGTHYLLKPFLDCICPLVSATRDGDNRRAIDVLRSTSPAFDVLGENKDAPLSEMMHRSRDLSLQLLDMWDGATVRDILGFCIEQRLCRISERLSGDLSRQPRAEEYDADVHQEEKSDWLADEFLQKGTEGLEEYCDFIWENTPFSTQHGVKGEEYDDVIVVFDDVEAAWSQFSFTKTLTPQTSGGPTEGQLEKSRKLAYVCFSRAMKNLRILLFTPNAEAAKKELIKAELFTDEQIAILL</sequence>
<comment type="caution">
    <text evidence="7">The sequence shown here is derived from an EMBL/GenBank/DDBJ whole genome shotgun (WGS) entry which is preliminary data.</text>
</comment>
<dbReference type="PANTHER" id="PTHR11070:SF3">
    <property type="entry name" value="DNA 3'-5' HELICASE"/>
    <property type="match status" value="1"/>
</dbReference>
<evidence type="ECO:0000256" key="3">
    <source>
        <dbReference type="ARBA" id="ARBA00022806"/>
    </source>
</evidence>
<dbReference type="Proteomes" id="UP000813672">
    <property type="component" value="Unassembled WGS sequence"/>
</dbReference>
<evidence type="ECO:0000256" key="4">
    <source>
        <dbReference type="ARBA" id="ARBA00022840"/>
    </source>
</evidence>
<evidence type="ECO:0000256" key="1">
    <source>
        <dbReference type="ARBA" id="ARBA00022741"/>
    </source>
</evidence>
<accession>A0A9Q3ZQ98</accession>
<keyword evidence="4 5" id="KW-0067">ATP-binding</keyword>
<feature type="binding site" evidence="5">
    <location>
        <begin position="28"/>
        <end position="35"/>
    </location>
    <ligand>
        <name>ATP</name>
        <dbReference type="ChEBI" id="CHEBI:30616"/>
    </ligand>
</feature>
<dbReference type="InterPro" id="IPR014016">
    <property type="entry name" value="UvrD-like_ATP-bd"/>
</dbReference>
<proteinExistence type="predicted"/>
<evidence type="ECO:0000256" key="2">
    <source>
        <dbReference type="ARBA" id="ARBA00022801"/>
    </source>
</evidence>
<dbReference type="PANTHER" id="PTHR11070">
    <property type="entry name" value="UVRD / RECB / PCRA DNA HELICASE FAMILY MEMBER"/>
    <property type="match status" value="1"/>
</dbReference>
<dbReference type="InterPro" id="IPR000212">
    <property type="entry name" value="DNA_helicase_UvrD/REP"/>
</dbReference>
<dbReference type="RefSeq" id="WP_234221202.1">
    <property type="nucleotide sequence ID" value="NZ_JAGQAF010000011.1"/>
</dbReference>
<dbReference type="AlphaFoldDB" id="A0A9Q3ZQ98"/>
<dbReference type="GO" id="GO:0000725">
    <property type="term" value="P:recombinational repair"/>
    <property type="evidence" value="ECO:0007669"/>
    <property type="project" value="TreeGrafter"/>
</dbReference>
<keyword evidence="1 5" id="KW-0547">Nucleotide-binding</keyword>
<name>A0A9Q3ZQ98_9RHOB</name>
<dbReference type="Pfam" id="PF00580">
    <property type="entry name" value="UvrD-helicase"/>
    <property type="match status" value="1"/>
</dbReference>
<dbReference type="GO" id="GO:0043138">
    <property type="term" value="F:3'-5' DNA helicase activity"/>
    <property type="evidence" value="ECO:0007669"/>
    <property type="project" value="TreeGrafter"/>
</dbReference>
<dbReference type="Gene3D" id="3.40.50.300">
    <property type="entry name" value="P-loop containing nucleotide triphosphate hydrolases"/>
    <property type="match status" value="2"/>
</dbReference>
<protein>
    <submittedName>
        <fullName evidence="7">ATP-dependent helicase</fullName>
    </submittedName>
</protein>
<evidence type="ECO:0000313" key="7">
    <source>
        <dbReference type="EMBL" id="MCE8539234.1"/>
    </source>
</evidence>
<evidence type="ECO:0000259" key="6">
    <source>
        <dbReference type="PROSITE" id="PS51198"/>
    </source>
</evidence>
<feature type="domain" description="UvrD-like helicase ATP-binding" evidence="6">
    <location>
        <begin position="7"/>
        <end position="276"/>
    </location>
</feature>
<dbReference type="InterPro" id="IPR027417">
    <property type="entry name" value="P-loop_NTPase"/>
</dbReference>
<evidence type="ECO:0000256" key="5">
    <source>
        <dbReference type="PROSITE-ProRule" id="PRU00560"/>
    </source>
</evidence>